<dbReference type="GO" id="GO:1902201">
    <property type="term" value="P:negative regulation of bacterial-type flagellum-dependent cell motility"/>
    <property type="evidence" value="ECO:0007669"/>
    <property type="project" value="TreeGrafter"/>
</dbReference>
<comment type="caution">
    <text evidence="3">The sequence shown here is derived from an EMBL/GenBank/DDBJ whole genome shotgun (WGS) entry which is preliminary data.</text>
</comment>
<dbReference type="SMART" id="SM00267">
    <property type="entry name" value="GGDEF"/>
    <property type="match status" value="1"/>
</dbReference>
<sequence length="581" mass="66545">MQSMTKQKKRIIWILWLLIWPTLIFYLYQLMGHRVNIEGNWFDIISFALLMCIVSLFPIIVGETPIFFIHGISFAVFLHFGLFAEVVLTQIAVIALIMKLRIGKEDLYRIPANLLLFLLTSIIGAAVYFMLGGVNTDAARAFTVEQQLPILGYIIGVIFGNQILLHLLRMFITSQKERFFSRSLLWDVLTSIITIPVGYVLYLLYIELGAKAIYFVGIPFIMISIMIMGYYASKKLNTYMQKTSDIGQKLTGKLDVKEVLDIFAAEITSLLDVHYGYIYDVLNSNESLTLVRNLGDQKGPPSPQTFKKFQGISGMVYGNGEGLFFTKRTIWESSIPDYSIPNDAESLISVPIRRNEKVVGIITIASRNKRAYEKYQYMLVEIMANYLAVAIENARHYESTKQKSERCQLTKLYNYRYFEEYLHHLFEDMIAKGVKEIHSLILLDLDYFKRVNDTYGHESGNEVLRELAKRIETAMNNSIVARYGGEEFVVLLQGRGKDEALFEAEKLRRIISEQPFQLEQHITDVDNPIQVNLTASIGIATFPDDCDDPTELIRHADRAMYVGAKNNGRNKVATYEKVIQM</sequence>
<reference evidence="3 4" key="1">
    <citation type="submission" date="2019-11" db="EMBL/GenBank/DDBJ databases">
        <authorList>
            <person name="Li J."/>
        </authorList>
    </citation>
    <scope>NUCLEOTIDE SEQUENCE [LARGE SCALE GENOMIC DNA]</scope>
    <source>
        <strain evidence="3 4">J4</strain>
    </source>
</reference>
<feature type="transmembrane region" description="Helical" evidence="1">
    <location>
        <begin position="41"/>
        <end position="61"/>
    </location>
</feature>
<dbReference type="NCBIfam" id="TIGR00254">
    <property type="entry name" value="GGDEF"/>
    <property type="match status" value="1"/>
</dbReference>
<accession>A0A6G1XBD7</accession>
<feature type="transmembrane region" description="Helical" evidence="1">
    <location>
        <begin position="110"/>
        <end position="130"/>
    </location>
</feature>
<dbReference type="InterPro" id="IPR029016">
    <property type="entry name" value="GAF-like_dom_sf"/>
</dbReference>
<dbReference type="SUPFAM" id="SSF55781">
    <property type="entry name" value="GAF domain-like"/>
    <property type="match status" value="1"/>
</dbReference>
<feature type="transmembrane region" description="Helical" evidence="1">
    <location>
        <begin position="184"/>
        <end position="206"/>
    </location>
</feature>
<dbReference type="GO" id="GO:0043709">
    <property type="term" value="P:cell adhesion involved in single-species biofilm formation"/>
    <property type="evidence" value="ECO:0007669"/>
    <property type="project" value="TreeGrafter"/>
</dbReference>
<dbReference type="PROSITE" id="PS50887">
    <property type="entry name" value="GGDEF"/>
    <property type="match status" value="1"/>
</dbReference>
<keyword evidence="1" id="KW-1133">Transmembrane helix</keyword>
<keyword evidence="1" id="KW-0472">Membrane</keyword>
<dbReference type="InterPro" id="IPR043128">
    <property type="entry name" value="Rev_trsase/Diguanyl_cyclase"/>
</dbReference>
<feature type="transmembrane region" description="Helical" evidence="1">
    <location>
        <begin position="12"/>
        <end position="29"/>
    </location>
</feature>
<dbReference type="FunFam" id="3.30.70.270:FF:000001">
    <property type="entry name" value="Diguanylate cyclase domain protein"/>
    <property type="match status" value="1"/>
</dbReference>
<evidence type="ECO:0000313" key="3">
    <source>
        <dbReference type="EMBL" id="MRG88216.1"/>
    </source>
</evidence>
<name>A0A6G1XBD7_9BACI</name>
<evidence type="ECO:0000313" key="4">
    <source>
        <dbReference type="Proteomes" id="UP000480185"/>
    </source>
</evidence>
<dbReference type="PANTHER" id="PTHR45138">
    <property type="entry name" value="REGULATORY COMPONENTS OF SENSORY TRANSDUCTION SYSTEM"/>
    <property type="match status" value="1"/>
</dbReference>
<dbReference type="Proteomes" id="UP000480185">
    <property type="component" value="Unassembled WGS sequence"/>
</dbReference>
<dbReference type="InterPro" id="IPR029787">
    <property type="entry name" value="Nucleotide_cyclase"/>
</dbReference>
<dbReference type="InterPro" id="IPR000160">
    <property type="entry name" value="GGDEF_dom"/>
</dbReference>
<dbReference type="Gene3D" id="3.30.450.40">
    <property type="match status" value="1"/>
</dbReference>
<dbReference type="CDD" id="cd01949">
    <property type="entry name" value="GGDEF"/>
    <property type="match status" value="1"/>
</dbReference>
<dbReference type="GO" id="GO:0052621">
    <property type="term" value="F:diguanylate cyclase activity"/>
    <property type="evidence" value="ECO:0007669"/>
    <property type="project" value="TreeGrafter"/>
</dbReference>
<organism evidence="3 4">
    <name type="scientific">Salinibacillus xinjiangensis</name>
    <dbReference type="NCBI Taxonomy" id="1229268"/>
    <lineage>
        <taxon>Bacteria</taxon>
        <taxon>Bacillati</taxon>
        <taxon>Bacillota</taxon>
        <taxon>Bacilli</taxon>
        <taxon>Bacillales</taxon>
        <taxon>Bacillaceae</taxon>
        <taxon>Salinibacillus</taxon>
    </lineage>
</organism>
<dbReference type="InterPro" id="IPR003018">
    <property type="entry name" value="GAF"/>
</dbReference>
<dbReference type="Pfam" id="PF00990">
    <property type="entry name" value="GGDEF"/>
    <property type="match status" value="1"/>
</dbReference>
<feature type="domain" description="GGDEF" evidence="2">
    <location>
        <begin position="436"/>
        <end position="577"/>
    </location>
</feature>
<gene>
    <name evidence="3" type="ORF">GH754_18330</name>
</gene>
<feature type="transmembrane region" description="Helical" evidence="1">
    <location>
        <begin position="212"/>
        <end position="232"/>
    </location>
</feature>
<keyword evidence="4" id="KW-1185">Reference proteome</keyword>
<feature type="transmembrane region" description="Helical" evidence="1">
    <location>
        <begin position="67"/>
        <end position="98"/>
    </location>
</feature>
<protein>
    <submittedName>
        <fullName evidence="3">Diguanylate cyclase</fullName>
    </submittedName>
</protein>
<dbReference type="AlphaFoldDB" id="A0A6G1XBD7"/>
<dbReference type="SUPFAM" id="SSF55073">
    <property type="entry name" value="Nucleotide cyclase"/>
    <property type="match status" value="1"/>
</dbReference>
<evidence type="ECO:0000256" key="1">
    <source>
        <dbReference type="SAM" id="Phobius"/>
    </source>
</evidence>
<evidence type="ECO:0000259" key="2">
    <source>
        <dbReference type="PROSITE" id="PS50887"/>
    </source>
</evidence>
<keyword evidence="1" id="KW-0812">Transmembrane</keyword>
<dbReference type="SMART" id="SM00065">
    <property type="entry name" value="GAF"/>
    <property type="match status" value="1"/>
</dbReference>
<dbReference type="InterPro" id="IPR050469">
    <property type="entry name" value="Diguanylate_Cyclase"/>
</dbReference>
<dbReference type="Gene3D" id="3.30.70.270">
    <property type="match status" value="1"/>
</dbReference>
<feature type="transmembrane region" description="Helical" evidence="1">
    <location>
        <begin position="150"/>
        <end position="172"/>
    </location>
</feature>
<dbReference type="PANTHER" id="PTHR45138:SF9">
    <property type="entry name" value="DIGUANYLATE CYCLASE DGCM-RELATED"/>
    <property type="match status" value="1"/>
</dbReference>
<proteinExistence type="predicted"/>
<dbReference type="EMBL" id="WJNH01000018">
    <property type="protein sequence ID" value="MRG88216.1"/>
    <property type="molecule type" value="Genomic_DNA"/>
</dbReference>
<dbReference type="GO" id="GO:0005886">
    <property type="term" value="C:plasma membrane"/>
    <property type="evidence" value="ECO:0007669"/>
    <property type="project" value="TreeGrafter"/>
</dbReference>
<dbReference type="OrthoDB" id="9759607at2"/>
<dbReference type="Pfam" id="PF13185">
    <property type="entry name" value="GAF_2"/>
    <property type="match status" value="1"/>
</dbReference>